<name>A0A6J3LS55_9PEZI</name>
<keyword evidence="1" id="KW-1185">Reference proteome</keyword>
<gene>
    <name evidence="2" type="ORF">K489DRAFT_132845</name>
</gene>
<sequence length="199" mass="21837">MQPHPQPASQPDDIMAHGREKASSWNHGWEKLVKLWCRCCTLQTILPRLLPSACLADVGSAQPRRRDDEGNACRDSPIPCSACARSVRVEVVAEEHDGKPMGPWPCPSQSSDLEVDHDVGAVPSATSVIIDVARLGDRPPQIHEDIFTYIYISLSLSILTHSWVECGYSITKARRRRHISPVERGAISSAPVLPPPAVP</sequence>
<evidence type="ECO:0000313" key="1">
    <source>
        <dbReference type="Proteomes" id="UP000504637"/>
    </source>
</evidence>
<protein>
    <submittedName>
        <fullName evidence="2">Uncharacterized protein</fullName>
    </submittedName>
</protein>
<organism evidence="2">
    <name type="scientific">Dissoconium aciculare CBS 342.82</name>
    <dbReference type="NCBI Taxonomy" id="1314786"/>
    <lineage>
        <taxon>Eukaryota</taxon>
        <taxon>Fungi</taxon>
        <taxon>Dikarya</taxon>
        <taxon>Ascomycota</taxon>
        <taxon>Pezizomycotina</taxon>
        <taxon>Dothideomycetes</taxon>
        <taxon>Dothideomycetidae</taxon>
        <taxon>Mycosphaerellales</taxon>
        <taxon>Dissoconiaceae</taxon>
        <taxon>Dissoconium</taxon>
    </lineage>
</organism>
<dbReference type="Proteomes" id="UP000504637">
    <property type="component" value="Unplaced"/>
</dbReference>
<proteinExistence type="predicted"/>
<reference evidence="2" key="1">
    <citation type="submission" date="2020-01" db="EMBL/GenBank/DDBJ databases">
        <authorList>
            <consortium name="DOE Joint Genome Institute"/>
            <person name="Haridas S."/>
            <person name="Albert R."/>
            <person name="Binder M."/>
            <person name="Bloem J."/>
            <person name="Labutti K."/>
            <person name="Salamov A."/>
            <person name="Andreopoulos B."/>
            <person name="Baker S.E."/>
            <person name="Barry K."/>
            <person name="Bills G."/>
            <person name="Bluhm B.H."/>
            <person name="Cannon C."/>
            <person name="Castanera R."/>
            <person name="Culley D.E."/>
            <person name="Daum C."/>
            <person name="Ezra D."/>
            <person name="Gonzalez J.B."/>
            <person name="Henrissat B."/>
            <person name="Kuo A."/>
            <person name="Liang C."/>
            <person name="Lipzen A."/>
            <person name="Lutzoni F."/>
            <person name="Magnuson J."/>
            <person name="Mondo S."/>
            <person name="Nolan M."/>
            <person name="Ohm R."/>
            <person name="Pangilinan J."/>
            <person name="Park H.-J."/>
            <person name="Ramirez L."/>
            <person name="Alfaro M."/>
            <person name="Sun H."/>
            <person name="Tritt A."/>
            <person name="Yoshinaga Y."/>
            <person name="Zwiers L.-H."/>
            <person name="Turgeon B.G."/>
            <person name="Goodwin S.B."/>
            <person name="Spatafora J.W."/>
            <person name="Crous P.W."/>
            <person name="Grigoriev I.V."/>
        </authorList>
    </citation>
    <scope>NUCLEOTIDE SEQUENCE</scope>
    <source>
        <strain evidence="2">CBS 342.82</strain>
    </source>
</reference>
<reference evidence="2" key="3">
    <citation type="submission" date="2025-08" db="UniProtKB">
        <authorList>
            <consortium name="RefSeq"/>
        </authorList>
    </citation>
    <scope>IDENTIFICATION</scope>
    <source>
        <strain evidence="2">CBS 342.82</strain>
    </source>
</reference>
<dbReference type="GeneID" id="54356855"/>
<dbReference type="RefSeq" id="XP_033455155.1">
    <property type="nucleotide sequence ID" value="XM_033599056.1"/>
</dbReference>
<dbReference type="AlphaFoldDB" id="A0A6J3LS55"/>
<evidence type="ECO:0000313" key="2">
    <source>
        <dbReference type="RefSeq" id="XP_033455155.1"/>
    </source>
</evidence>
<accession>A0A6J3LS55</accession>
<reference evidence="2" key="2">
    <citation type="submission" date="2020-04" db="EMBL/GenBank/DDBJ databases">
        <authorList>
            <consortium name="NCBI Genome Project"/>
        </authorList>
    </citation>
    <scope>NUCLEOTIDE SEQUENCE</scope>
    <source>
        <strain evidence="2">CBS 342.82</strain>
    </source>
</reference>